<feature type="compositionally biased region" description="Basic residues" evidence="3">
    <location>
        <begin position="11"/>
        <end position="23"/>
    </location>
</feature>
<accession>Q4SPM0</accession>
<feature type="domain" description="CASP C-terminal" evidence="4">
    <location>
        <begin position="28"/>
        <end position="217"/>
    </location>
</feature>
<evidence type="ECO:0000256" key="2">
    <source>
        <dbReference type="SAM" id="Coils"/>
    </source>
</evidence>
<protein>
    <submittedName>
        <fullName evidence="5">(spotted green pufferfish) hypothetical protein</fullName>
    </submittedName>
</protein>
<organism evidence="5">
    <name type="scientific">Tetraodon nigroviridis</name>
    <name type="common">Spotted green pufferfish</name>
    <name type="synonym">Chelonodon nigroviridis</name>
    <dbReference type="NCBI Taxonomy" id="99883"/>
    <lineage>
        <taxon>Eukaryota</taxon>
        <taxon>Metazoa</taxon>
        <taxon>Chordata</taxon>
        <taxon>Craniata</taxon>
        <taxon>Vertebrata</taxon>
        <taxon>Euteleostomi</taxon>
        <taxon>Actinopterygii</taxon>
        <taxon>Neopterygii</taxon>
        <taxon>Teleostei</taxon>
        <taxon>Neoteleostei</taxon>
        <taxon>Acanthomorphata</taxon>
        <taxon>Eupercaria</taxon>
        <taxon>Tetraodontiformes</taxon>
        <taxon>Tetradontoidea</taxon>
        <taxon>Tetraodontidae</taxon>
        <taxon>Tetraodon</taxon>
    </lineage>
</organism>
<feature type="region of interest" description="Disordered" evidence="3">
    <location>
        <begin position="344"/>
        <end position="403"/>
    </location>
</feature>
<dbReference type="KEGG" id="tng:GSTEN00014765G001"/>
<proteinExistence type="predicted"/>
<dbReference type="PANTHER" id="PTHR14043:SF15">
    <property type="entry name" value="PROTEIN CASP"/>
    <property type="match status" value="1"/>
</dbReference>
<name>Q4SPM0_TETNG</name>
<dbReference type="GO" id="GO:0005634">
    <property type="term" value="C:nucleus"/>
    <property type="evidence" value="ECO:0007669"/>
    <property type="project" value="TreeGrafter"/>
</dbReference>
<dbReference type="AlphaFoldDB" id="Q4SPM0"/>
<gene>
    <name evidence="5" type="ORF">GSTENG00014765001</name>
</gene>
<feature type="compositionally biased region" description="Low complexity" evidence="3">
    <location>
        <begin position="344"/>
        <end position="358"/>
    </location>
</feature>
<keyword evidence="1 2" id="KW-0175">Coiled coil</keyword>
<evidence type="ECO:0000259" key="4">
    <source>
        <dbReference type="Pfam" id="PF08172"/>
    </source>
</evidence>
<dbReference type="GO" id="GO:0000981">
    <property type="term" value="F:DNA-binding transcription factor activity, RNA polymerase II-specific"/>
    <property type="evidence" value="ECO:0007669"/>
    <property type="project" value="TreeGrafter"/>
</dbReference>
<dbReference type="Pfam" id="PF08172">
    <property type="entry name" value="CASP_C"/>
    <property type="match status" value="1"/>
</dbReference>
<evidence type="ECO:0000256" key="1">
    <source>
        <dbReference type="ARBA" id="ARBA00023054"/>
    </source>
</evidence>
<dbReference type="GO" id="GO:0000977">
    <property type="term" value="F:RNA polymerase II transcription regulatory region sequence-specific DNA binding"/>
    <property type="evidence" value="ECO:0007669"/>
    <property type="project" value="TreeGrafter"/>
</dbReference>
<dbReference type="PANTHER" id="PTHR14043">
    <property type="entry name" value="CCAAT DISPLACEMENT PROTEIN-RELATED"/>
    <property type="match status" value="1"/>
</dbReference>
<sequence length="403" mass="43573">MSADAGGARAERRRSGRAAPRCRGRYAELQSEFASAVQTSVEQKTLILKLEHDLSTVQALSSLPRPDAEGSEVGTLENIPEPVKEATAMFAGSGPGAPAELPQGQMDSLLSIISSQRERFRSRNQELEVESRSMQQTLQALQAELDSLRADNIKLYEKIKFLQSYPGRAGGSDDTVMRYSSQYEERLDPFASFSRKERQRRYLSLSPWDKATLSLVGATLGSAARPLLRVSSSAVCLSGSCNPLQQDGADRGLLLHPVPALFGVPGRAAVSGPAPGSPQSQELTSSLPSAFRCYTRRRGARVSAETAPLSVLKSEFIRPQSLFCSFRRRHVSSSSIVFVFPTGTPTISTSSTRMTRTSEPGPAEAGLAARRKTPGRPGRPGRLGRPGRPLPPLRVPAVTTTPR</sequence>
<reference evidence="5" key="2">
    <citation type="submission" date="2004-02" db="EMBL/GenBank/DDBJ databases">
        <authorList>
            <consortium name="Genoscope"/>
            <consortium name="Whitehead Institute Centre for Genome Research"/>
        </authorList>
    </citation>
    <scope>NUCLEOTIDE SEQUENCE</scope>
</reference>
<dbReference type="OrthoDB" id="10257567at2759"/>
<feature type="region of interest" description="Disordered" evidence="3">
    <location>
        <begin position="1"/>
        <end position="23"/>
    </location>
</feature>
<comment type="caution">
    <text evidence="5">The sequence shown here is derived from an EMBL/GenBank/DDBJ whole genome shotgun (WGS) entry which is preliminary data.</text>
</comment>
<dbReference type="GO" id="GO:0006891">
    <property type="term" value="P:intra-Golgi vesicle-mediated transport"/>
    <property type="evidence" value="ECO:0007669"/>
    <property type="project" value="InterPro"/>
</dbReference>
<dbReference type="EMBL" id="CAAE01014537">
    <property type="protein sequence ID" value="CAF97412.1"/>
    <property type="molecule type" value="Genomic_DNA"/>
</dbReference>
<dbReference type="GO" id="GO:0000139">
    <property type="term" value="C:Golgi membrane"/>
    <property type="evidence" value="ECO:0007669"/>
    <property type="project" value="InterPro"/>
</dbReference>
<feature type="coiled-coil region" evidence="2">
    <location>
        <begin position="117"/>
        <end position="158"/>
    </location>
</feature>
<evidence type="ECO:0000313" key="5">
    <source>
        <dbReference type="EMBL" id="CAF97412.1"/>
    </source>
</evidence>
<dbReference type="InterPro" id="IPR012955">
    <property type="entry name" value="CASP_C"/>
</dbReference>
<evidence type="ECO:0000256" key="3">
    <source>
        <dbReference type="SAM" id="MobiDB-lite"/>
    </source>
</evidence>
<reference evidence="5" key="1">
    <citation type="journal article" date="2004" name="Nature">
        <title>Genome duplication in the teleost fish Tetraodon nigroviridis reveals the early vertebrate proto-karyotype.</title>
        <authorList>
            <person name="Jaillon O."/>
            <person name="Aury J.-M."/>
            <person name="Brunet F."/>
            <person name="Petit J.-L."/>
            <person name="Stange-Thomann N."/>
            <person name="Mauceli E."/>
            <person name="Bouneau L."/>
            <person name="Fischer C."/>
            <person name="Ozouf-Costaz C."/>
            <person name="Bernot A."/>
            <person name="Nicaud S."/>
            <person name="Jaffe D."/>
            <person name="Fisher S."/>
            <person name="Lutfalla G."/>
            <person name="Dossat C."/>
            <person name="Segurens B."/>
            <person name="Dasilva C."/>
            <person name="Salanoubat M."/>
            <person name="Levy M."/>
            <person name="Boudet N."/>
            <person name="Castellano S."/>
            <person name="Anthouard V."/>
            <person name="Jubin C."/>
            <person name="Castelli V."/>
            <person name="Katinka M."/>
            <person name="Vacherie B."/>
            <person name="Biemont C."/>
            <person name="Skalli Z."/>
            <person name="Cattolico L."/>
            <person name="Poulain J."/>
            <person name="De Berardinis V."/>
            <person name="Cruaud C."/>
            <person name="Duprat S."/>
            <person name="Brottier P."/>
            <person name="Coutanceau J.-P."/>
            <person name="Gouzy J."/>
            <person name="Parra G."/>
            <person name="Lardier G."/>
            <person name="Chapple C."/>
            <person name="McKernan K.J."/>
            <person name="McEwan P."/>
            <person name="Bosak S."/>
            <person name="Kellis M."/>
            <person name="Volff J.-N."/>
            <person name="Guigo R."/>
            <person name="Zody M.C."/>
            <person name="Mesirov J."/>
            <person name="Lindblad-Toh K."/>
            <person name="Birren B."/>
            <person name="Nusbaum C."/>
            <person name="Kahn D."/>
            <person name="Robinson-Rechavi M."/>
            <person name="Laudet V."/>
            <person name="Schachter V."/>
            <person name="Quetier F."/>
            <person name="Saurin W."/>
            <person name="Scarpelli C."/>
            <person name="Wincker P."/>
            <person name="Lander E.S."/>
            <person name="Weissenbach J."/>
            <person name="Roest Crollius H."/>
        </authorList>
    </citation>
    <scope>NUCLEOTIDE SEQUENCE [LARGE SCALE GENOMIC DNA]</scope>
</reference>